<name>A0A235B418_9BACL</name>
<protein>
    <recommendedName>
        <fullName evidence="4">Spore germination protein GerPC</fullName>
    </recommendedName>
</protein>
<gene>
    <name evidence="2" type="ORF">CHM34_13980</name>
</gene>
<dbReference type="EMBL" id="NOWF01000008">
    <property type="protein sequence ID" value="OYD07034.1"/>
    <property type="molecule type" value="Genomic_DNA"/>
</dbReference>
<dbReference type="Pfam" id="PF10737">
    <property type="entry name" value="GerPC"/>
    <property type="match status" value="1"/>
</dbReference>
<dbReference type="InterPro" id="IPR019673">
    <property type="entry name" value="Spore_germination_GerPC"/>
</dbReference>
<comment type="caution">
    <text evidence="2">The sequence shown here is derived from an EMBL/GenBank/DDBJ whole genome shotgun (WGS) entry which is preliminary data.</text>
</comment>
<keyword evidence="3" id="KW-1185">Reference proteome</keyword>
<evidence type="ECO:0000256" key="1">
    <source>
        <dbReference type="SAM" id="MobiDB-lite"/>
    </source>
</evidence>
<feature type="region of interest" description="Disordered" evidence="1">
    <location>
        <begin position="96"/>
        <end position="145"/>
    </location>
</feature>
<proteinExistence type="predicted"/>
<evidence type="ECO:0008006" key="4">
    <source>
        <dbReference type="Google" id="ProtNLM"/>
    </source>
</evidence>
<evidence type="ECO:0000313" key="2">
    <source>
        <dbReference type="EMBL" id="OYD07034.1"/>
    </source>
</evidence>
<organism evidence="2 3">
    <name type="scientific">Paludifilum halophilum</name>
    <dbReference type="NCBI Taxonomy" id="1642702"/>
    <lineage>
        <taxon>Bacteria</taxon>
        <taxon>Bacillati</taxon>
        <taxon>Bacillota</taxon>
        <taxon>Bacilli</taxon>
        <taxon>Bacillales</taxon>
        <taxon>Thermoactinomycetaceae</taxon>
        <taxon>Paludifilum</taxon>
    </lineage>
</organism>
<feature type="compositionally biased region" description="Basic and acidic residues" evidence="1">
    <location>
        <begin position="126"/>
        <end position="145"/>
    </location>
</feature>
<evidence type="ECO:0000313" key="3">
    <source>
        <dbReference type="Proteomes" id="UP000215459"/>
    </source>
</evidence>
<dbReference type="Proteomes" id="UP000215459">
    <property type="component" value="Unassembled WGS sequence"/>
</dbReference>
<dbReference type="AlphaFoldDB" id="A0A235B418"/>
<accession>A0A235B418</accession>
<dbReference type="OrthoDB" id="2991331at2"/>
<sequence>MHRPYTVTESGTGGENTVYAYLWDRLNRLEQDLQSLRQENEELRKKLATIQPLRIERIEYKVQELQVETLSGTLDIGLSVKGDDQSIDRLVEKIKDGQNTHFQLGDQIPSPEEQKEENTCPGPEESTEKERNGNKDDHSDKEKDL</sequence>
<reference evidence="2 3" key="1">
    <citation type="submission" date="2017-07" db="EMBL/GenBank/DDBJ databases">
        <title>The genome sequence of Paludifilum halophilum highlights mechanisms for microbial adaptation to high salt environemnts.</title>
        <authorList>
            <person name="Belbahri L."/>
        </authorList>
    </citation>
    <scope>NUCLEOTIDE SEQUENCE [LARGE SCALE GENOMIC DNA]</scope>
    <source>
        <strain evidence="2 3">DSM 102817</strain>
    </source>
</reference>